<evidence type="ECO:0000313" key="2">
    <source>
        <dbReference type="EMBL" id="KYQ71029.1"/>
    </source>
</evidence>
<keyword evidence="3" id="KW-1185">Reference proteome</keyword>
<dbReference type="InterPro" id="IPR036291">
    <property type="entry name" value="NAD(P)-bd_dom_sf"/>
</dbReference>
<dbReference type="STRING" id="1806892.AZH43_16345"/>
<protein>
    <submittedName>
        <fullName evidence="2">Short-chain dehydrogenase</fullName>
    </submittedName>
</protein>
<dbReference type="CDD" id="cd05233">
    <property type="entry name" value="SDR_c"/>
    <property type="match status" value="1"/>
</dbReference>
<dbReference type="RefSeq" id="WP_067670886.1">
    <property type="nucleotide sequence ID" value="NZ_CBCSIK010000007.1"/>
</dbReference>
<evidence type="ECO:0000313" key="3">
    <source>
        <dbReference type="Proteomes" id="UP000076276"/>
    </source>
</evidence>
<dbReference type="Proteomes" id="UP000076276">
    <property type="component" value="Unassembled WGS sequence"/>
</dbReference>
<name>A0A151XZH4_9GAMM</name>
<reference evidence="2 3" key="1">
    <citation type="submission" date="2016-03" db="EMBL/GenBank/DDBJ databases">
        <title>Acinetobacter genomospecies 28 strain ANC 4149.</title>
        <authorList>
            <person name="Radolfova-Krizova L."/>
            <person name="Nemec A."/>
        </authorList>
    </citation>
    <scope>NUCLEOTIDE SEQUENCE [LARGE SCALE GENOMIC DNA]</scope>
    <source>
        <strain evidence="2 3">ANC 4149</strain>
    </source>
</reference>
<dbReference type="PANTHER" id="PTHR42760">
    <property type="entry name" value="SHORT-CHAIN DEHYDROGENASES/REDUCTASES FAMILY MEMBER"/>
    <property type="match status" value="1"/>
</dbReference>
<dbReference type="EMBL" id="LUAW01000035">
    <property type="protein sequence ID" value="KYQ71029.1"/>
    <property type="molecule type" value="Genomic_DNA"/>
</dbReference>
<organism evidence="2 3">
    <name type="scientific">Acinetobacter pragensis</name>
    <dbReference type="NCBI Taxonomy" id="1806892"/>
    <lineage>
        <taxon>Bacteria</taxon>
        <taxon>Pseudomonadati</taxon>
        <taxon>Pseudomonadota</taxon>
        <taxon>Gammaproteobacteria</taxon>
        <taxon>Moraxellales</taxon>
        <taxon>Moraxellaceae</taxon>
        <taxon>Acinetobacter</taxon>
    </lineage>
</organism>
<proteinExistence type="inferred from homology"/>
<dbReference type="PANTHER" id="PTHR42760:SF40">
    <property type="entry name" value="3-OXOACYL-[ACYL-CARRIER-PROTEIN] REDUCTASE, CHLOROPLASTIC"/>
    <property type="match status" value="1"/>
</dbReference>
<comment type="caution">
    <text evidence="2">The sequence shown here is derived from an EMBL/GenBank/DDBJ whole genome shotgun (WGS) entry which is preliminary data.</text>
</comment>
<dbReference type="GO" id="GO:0030497">
    <property type="term" value="P:fatty acid elongation"/>
    <property type="evidence" value="ECO:0007669"/>
    <property type="project" value="TreeGrafter"/>
</dbReference>
<comment type="similarity">
    <text evidence="1">Belongs to the short-chain dehydrogenases/reductases (SDR) family.</text>
</comment>
<dbReference type="InterPro" id="IPR002347">
    <property type="entry name" value="SDR_fam"/>
</dbReference>
<dbReference type="SUPFAM" id="SSF51735">
    <property type="entry name" value="NAD(P)-binding Rossmann-fold domains"/>
    <property type="match status" value="1"/>
</dbReference>
<dbReference type="Gene3D" id="3.40.50.720">
    <property type="entry name" value="NAD(P)-binding Rossmann-like Domain"/>
    <property type="match status" value="1"/>
</dbReference>
<dbReference type="AlphaFoldDB" id="A0A151XZH4"/>
<dbReference type="Pfam" id="PF13561">
    <property type="entry name" value="adh_short_C2"/>
    <property type="match status" value="1"/>
</dbReference>
<sequence length="252" mass="26808">MTQRTVLITGAGQGIGAGLAKILANAGYKIIATDINQQNCEKLLSELAGTGHLAYGMDVSDEQQVQHVFAEAEAKAGGIDCLVCAAGILILHNGQRKLIVDTDLSEWELTHTINTRGTFLCTREFVRARIQSPVAHGRIVTFSSCAAQLGGYRSSSAYISSKAAVLGYTKALAREVAEHQITVNGIAPGLIDTAMLRLSMKDGQEQAAASNIPLQRLGQVEDIAAAIQFLISEQAAYITGSMIDVNGGYRMQ</sequence>
<dbReference type="OrthoDB" id="9809287at2"/>
<dbReference type="PRINTS" id="PR00081">
    <property type="entry name" value="GDHRDH"/>
</dbReference>
<gene>
    <name evidence="2" type="ORF">AZH43_16345</name>
</gene>
<dbReference type="FunFam" id="3.40.50.720:FF:000084">
    <property type="entry name" value="Short-chain dehydrogenase reductase"/>
    <property type="match status" value="1"/>
</dbReference>
<dbReference type="PRINTS" id="PR00080">
    <property type="entry name" value="SDRFAMILY"/>
</dbReference>
<accession>A0A151XZH4</accession>
<evidence type="ECO:0000256" key="1">
    <source>
        <dbReference type="ARBA" id="ARBA00006484"/>
    </source>
</evidence>
<dbReference type="GO" id="GO:0016616">
    <property type="term" value="F:oxidoreductase activity, acting on the CH-OH group of donors, NAD or NADP as acceptor"/>
    <property type="evidence" value="ECO:0007669"/>
    <property type="project" value="TreeGrafter"/>
</dbReference>